<proteinExistence type="predicted"/>
<reference evidence="2 3" key="1">
    <citation type="journal article" date="2012" name="PLoS Pathog.">
        <title>Diverse lifestyles and strategies of plant pathogenesis encoded in the genomes of eighteen Dothideomycetes fungi.</title>
        <authorList>
            <person name="Ohm R.A."/>
            <person name="Feau N."/>
            <person name="Henrissat B."/>
            <person name="Schoch C.L."/>
            <person name="Horwitz B.A."/>
            <person name="Barry K.W."/>
            <person name="Condon B.J."/>
            <person name="Copeland A.C."/>
            <person name="Dhillon B."/>
            <person name="Glaser F."/>
            <person name="Hesse C.N."/>
            <person name="Kosti I."/>
            <person name="LaButti K."/>
            <person name="Lindquist E.A."/>
            <person name="Lucas S."/>
            <person name="Salamov A.A."/>
            <person name="Bradshaw R.E."/>
            <person name="Ciuffetti L."/>
            <person name="Hamelin R.C."/>
            <person name="Kema G.H.J."/>
            <person name="Lawrence C."/>
            <person name="Scott J.A."/>
            <person name="Spatafora J.W."/>
            <person name="Turgeon B.G."/>
            <person name="de Wit P.J.G.M."/>
            <person name="Zhong S."/>
            <person name="Goodwin S.B."/>
            <person name="Grigoriev I.V."/>
        </authorList>
    </citation>
    <scope>NUCLEOTIDE SEQUENCE [LARGE SCALE GENOMIC DNA]</scope>
    <source>
        <strain evidence="2 3">UAMH 10762</strain>
    </source>
</reference>
<feature type="compositionally biased region" description="Basic and acidic residues" evidence="1">
    <location>
        <begin position="86"/>
        <end position="95"/>
    </location>
</feature>
<feature type="region of interest" description="Disordered" evidence="1">
    <location>
        <begin position="1"/>
        <end position="199"/>
    </location>
</feature>
<keyword evidence="3" id="KW-1185">Reference proteome</keyword>
<evidence type="ECO:0000313" key="2">
    <source>
        <dbReference type="EMBL" id="EMC93408.1"/>
    </source>
</evidence>
<accession>M2MPN6</accession>
<dbReference type="AlphaFoldDB" id="M2MPN6"/>
<feature type="compositionally biased region" description="Polar residues" evidence="1">
    <location>
        <begin position="180"/>
        <end position="190"/>
    </location>
</feature>
<dbReference type="RefSeq" id="XP_007679239.1">
    <property type="nucleotide sequence ID" value="XM_007681049.1"/>
</dbReference>
<dbReference type="eggNOG" id="ENOG502RVZC">
    <property type="taxonomic scope" value="Eukaryota"/>
</dbReference>
<gene>
    <name evidence="2" type="ORF">BAUCODRAFT_37092</name>
</gene>
<feature type="compositionally biased region" description="Basic and acidic residues" evidence="1">
    <location>
        <begin position="30"/>
        <end position="42"/>
    </location>
</feature>
<organism evidence="2 3">
    <name type="scientific">Baudoinia panamericana (strain UAMH 10762)</name>
    <name type="common">Angels' share fungus</name>
    <name type="synonym">Baudoinia compniacensis (strain UAMH 10762)</name>
    <dbReference type="NCBI Taxonomy" id="717646"/>
    <lineage>
        <taxon>Eukaryota</taxon>
        <taxon>Fungi</taxon>
        <taxon>Dikarya</taxon>
        <taxon>Ascomycota</taxon>
        <taxon>Pezizomycotina</taxon>
        <taxon>Dothideomycetes</taxon>
        <taxon>Dothideomycetidae</taxon>
        <taxon>Mycosphaerellales</taxon>
        <taxon>Teratosphaeriaceae</taxon>
        <taxon>Baudoinia</taxon>
    </lineage>
</organism>
<feature type="region of interest" description="Disordered" evidence="1">
    <location>
        <begin position="253"/>
        <end position="280"/>
    </location>
</feature>
<protein>
    <submittedName>
        <fullName evidence="2">Uncharacterized protein</fullName>
    </submittedName>
</protein>
<evidence type="ECO:0000313" key="3">
    <source>
        <dbReference type="Proteomes" id="UP000011761"/>
    </source>
</evidence>
<sequence length="754" mass="80892">MYAPPPIQLTRAQIEKLKQEAATRQAAKRASTESKDSSEQKPRSIPNSPNGGTPRKGRLGLGGMRKVSKPITAPPTSALPPPARRPGAEERDTVKRPSQPDVEKTSTAVTSPSHPGVRAERRAGSPRKAPVPPRRPPRPSSPLFTPSVLGSFPLSDGPSDLTPERSPPPVPEKSPRRQDSSTQLSQQVQPSPGPAASQEVVLRRSIVQLSIQDAHSGVEDVRSPEVLHSSKAGVVISAANGKLSPKPAKKLAFTEPASKSEHVNHRPAVQSGKVEKIPRKRASAADALEATLLELEYPGLQSQPRRATESSSKAASVLSPAAPFAEAHIPWKRRAKGETMSMLLDAGFFPLDSSSVRKRAFANLHVKPPPPSPSPYLDKELPDTPDSIAATPTEVYPGEKQRVLPPIPKVRKTVKPRRSPLAPVVTTSGRANGSAGPLVDPTVRLSSIPESMSVTENSPPPSASSGVTTLVATQLHLKGGSVLTVTPPELTAWERHVYIQGAIRLPKPAIMPRKNSIASLEPFQDVIEHVYQHALHVPRRRSDDAVVEDICEWFDAFGFEDIAYRGDVRMLDYNDIGEVDDLGNVIGPTDKGYSTPSSEPTASPLQKGMAREVVAALKSPMPPQPPIPPVETEETLRARGIARLSQGSRGSTSSRKESLTLGKAEAIASFTPLPEISMLVPASPTVPLASAASIARKMSGNQGGMEWADDIAEIDEHSAWVASAFIRRHPVHKRVPSKESRGPVGSMRWLMSAV</sequence>
<dbReference type="Proteomes" id="UP000011761">
    <property type="component" value="Unassembled WGS sequence"/>
</dbReference>
<name>M2MPN6_BAUPA</name>
<dbReference type="HOGENOM" id="CLU_369173_0_0_1"/>
<feature type="compositionally biased region" description="Pro residues" evidence="1">
    <location>
        <begin position="129"/>
        <end position="140"/>
    </location>
</feature>
<evidence type="ECO:0000256" key="1">
    <source>
        <dbReference type="SAM" id="MobiDB-lite"/>
    </source>
</evidence>
<dbReference type="OrthoDB" id="3786440at2759"/>
<dbReference type="OMA" id="AIMPRKN"/>
<feature type="region of interest" description="Disordered" evidence="1">
    <location>
        <begin position="413"/>
        <end position="440"/>
    </location>
</feature>
<dbReference type="EMBL" id="KB445560">
    <property type="protein sequence ID" value="EMC93408.1"/>
    <property type="molecule type" value="Genomic_DNA"/>
</dbReference>
<dbReference type="KEGG" id="bcom:BAUCODRAFT_37092"/>
<dbReference type="GeneID" id="19113149"/>